<keyword evidence="2" id="KW-0812">Transmembrane</keyword>
<accession>K7K2V2</accession>
<sequence length="159" mass="17798">MVAAVEKDLFLFGLSSCFSTQKKKKEQSKAEKYNGVCLLTMATTSTGMRPPVCNSVGKEHHECIQASGKQLALLFVALYTIAVGGGGIKSNVSVESSKIIISNKFYFFVELWVSHYSLITNQKLISQKIRILYDKEHVIGFHDSNIIQVYSRSFSIFIF</sequence>
<keyword evidence="7" id="KW-1185">Reference proteome</keyword>
<dbReference type="EnsemblPlants" id="KRH75572">
    <property type="protein sequence ID" value="KRH75572"/>
    <property type="gene ID" value="GLYMA_01G093500"/>
</dbReference>
<reference evidence="5" key="3">
    <citation type="submission" date="2018-07" db="EMBL/GenBank/DDBJ databases">
        <title>WGS assembly of Glycine max.</title>
        <authorList>
            <person name="Schmutz J."/>
            <person name="Cannon S."/>
            <person name="Schlueter J."/>
            <person name="Ma J."/>
            <person name="Mitros T."/>
            <person name="Nelson W."/>
            <person name="Hyten D."/>
            <person name="Song Q."/>
            <person name="Thelen J."/>
            <person name="Cheng J."/>
            <person name="Xu D."/>
            <person name="Hellsten U."/>
            <person name="May G."/>
            <person name="Yu Y."/>
            <person name="Sakurai T."/>
            <person name="Umezawa T."/>
            <person name="Bhattacharyya M."/>
            <person name="Sandhu D."/>
            <person name="Valliyodan B."/>
            <person name="Lindquist E."/>
            <person name="Peto M."/>
            <person name="Grant D."/>
            <person name="Shu S."/>
            <person name="Goodstein D."/>
            <person name="Barry K."/>
            <person name="Futrell-Griggs M."/>
            <person name="Abernathy B."/>
            <person name="Du J."/>
            <person name="Tian Z."/>
            <person name="Zhu L."/>
            <person name="Gill N."/>
            <person name="Joshi T."/>
            <person name="Libault M."/>
            <person name="Sethuraman A."/>
            <person name="Zhang X."/>
            <person name="Shinozaki K."/>
            <person name="Nguyen H."/>
            <person name="Wing R."/>
            <person name="Cregan P."/>
            <person name="Specht J."/>
            <person name="Grimwood J."/>
            <person name="Rokhsar D."/>
            <person name="Stacey G."/>
            <person name="Shoemaker R."/>
            <person name="Jackson S."/>
        </authorList>
    </citation>
    <scope>NUCLEOTIDE SEQUENCE</scope>
    <source>
        <tissue evidence="5">Callus</tissue>
    </source>
</reference>
<dbReference type="InParanoid" id="K7K2V2"/>
<organism evidence="5">
    <name type="scientific">Glycine max</name>
    <name type="common">Soybean</name>
    <name type="synonym">Glycine hispida</name>
    <dbReference type="NCBI Taxonomy" id="3847"/>
    <lineage>
        <taxon>Eukaryota</taxon>
        <taxon>Viridiplantae</taxon>
        <taxon>Streptophyta</taxon>
        <taxon>Embryophyta</taxon>
        <taxon>Tracheophyta</taxon>
        <taxon>Spermatophyta</taxon>
        <taxon>Magnoliopsida</taxon>
        <taxon>eudicotyledons</taxon>
        <taxon>Gunneridae</taxon>
        <taxon>Pentapetalae</taxon>
        <taxon>rosids</taxon>
        <taxon>fabids</taxon>
        <taxon>Fabales</taxon>
        <taxon>Fabaceae</taxon>
        <taxon>Papilionoideae</taxon>
        <taxon>50 kb inversion clade</taxon>
        <taxon>NPAAA clade</taxon>
        <taxon>indigoferoid/millettioid clade</taxon>
        <taxon>Phaseoleae</taxon>
        <taxon>Glycine</taxon>
        <taxon>Glycine subgen. Soja</taxon>
    </lineage>
</organism>
<evidence type="ECO:0000256" key="3">
    <source>
        <dbReference type="ARBA" id="ARBA00022989"/>
    </source>
</evidence>
<dbReference type="GO" id="GO:0022857">
    <property type="term" value="F:transmembrane transporter activity"/>
    <property type="evidence" value="ECO:0007669"/>
    <property type="project" value="InterPro"/>
</dbReference>
<dbReference type="InterPro" id="IPR036259">
    <property type="entry name" value="MFS_trans_sf"/>
</dbReference>
<dbReference type="HOGENOM" id="CLU_1663818_0_0_1"/>
<reference evidence="5 6" key="1">
    <citation type="journal article" date="2010" name="Nature">
        <title>Genome sequence of the palaeopolyploid soybean.</title>
        <authorList>
            <person name="Schmutz J."/>
            <person name="Cannon S.B."/>
            <person name="Schlueter J."/>
            <person name="Ma J."/>
            <person name="Mitros T."/>
            <person name="Nelson W."/>
            <person name="Hyten D.L."/>
            <person name="Song Q."/>
            <person name="Thelen J.J."/>
            <person name="Cheng J."/>
            <person name="Xu D."/>
            <person name="Hellsten U."/>
            <person name="May G.D."/>
            <person name="Yu Y."/>
            <person name="Sakurai T."/>
            <person name="Umezawa T."/>
            <person name="Bhattacharyya M.K."/>
            <person name="Sandhu D."/>
            <person name="Valliyodan B."/>
            <person name="Lindquist E."/>
            <person name="Peto M."/>
            <person name="Grant D."/>
            <person name="Shu S."/>
            <person name="Goodstein D."/>
            <person name="Barry K."/>
            <person name="Futrell-Griggs M."/>
            <person name="Abernathy B."/>
            <person name="Du J."/>
            <person name="Tian Z."/>
            <person name="Zhu L."/>
            <person name="Gill N."/>
            <person name="Joshi T."/>
            <person name="Libault M."/>
            <person name="Sethuraman A."/>
            <person name="Zhang X.-C."/>
            <person name="Shinozaki K."/>
            <person name="Nguyen H.T."/>
            <person name="Wing R.A."/>
            <person name="Cregan P."/>
            <person name="Specht J."/>
            <person name="Grimwood J."/>
            <person name="Rokhsar D."/>
            <person name="Stacey G."/>
            <person name="Shoemaker R.C."/>
            <person name="Jackson S.A."/>
        </authorList>
    </citation>
    <scope>NUCLEOTIDE SEQUENCE</scope>
    <source>
        <strain evidence="6">cv. Williams 82</strain>
        <tissue evidence="5">Callus</tissue>
    </source>
</reference>
<evidence type="ECO:0000313" key="6">
    <source>
        <dbReference type="EnsemblPlants" id="KRH75572"/>
    </source>
</evidence>
<dbReference type="PaxDb" id="3847-GLYMA01G23250.1"/>
<dbReference type="AlphaFoldDB" id="K7K2V2"/>
<evidence type="ECO:0000313" key="7">
    <source>
        <dbReference type="Proteomes" id="UP000008827"/>
    </source>
</evidence>
<dbReference type="Gramene" id="KRH75572">
    <property type="protein sequence ID" value="KRH75572"/>
    <property type="gene ID" value="GLYMA_01G093500"/>
</dbReference>
<evidence type="ECO:0000256" key="1">
    <source>
        <dbReference type="ARBA" id="ARBA00004141"/>
    </source>
</evidence>
<dbReference type="eggNOG" id="KOG1237">
    <property type="taxonomic scope" value="Eukaryota"/>
</dbReference>
<dbReference type="InterPro" id="IPR000109">
    <property type="entry name" value="POT_fam"/>
</dbReference>
<gene>
    <name evidence="5" type="ORF">GLYMA_01G093500</name>
</gene>
<evidence type="ECO:0000313" key="5">
    <source>
        <dbReference type="EMBL" id="KRH75572.1"/>
    </source>
</evidence>
<keyword evidence="3" id="KW-1133">Transmembrane helix</keyword>
<protein>
    <submittedName>
        <fullName evidence="5 6">Uncharacterized protein</fullName>
    </submittedName>
</protein>
<dbReference type="EMBL" id="CM000834">
    <property type="protein sequence ID" value="KRH75572.1"/>
    <property type="molecule type" value="Genomic_DNA"/>
</dbReference>
<dbReference type="GO" id="GO:0016020">
    <property type="term" value="C:membrane"/>
    <property type="evidence" value="ECO:0007669"/>
    <property type="project" value="UniProtKB-SubCell"/>
</dbReference>
<evidence type="ECO:0000256" key="4">
    <source>
        <dbReference type="ARBA" id="ARBA00023136"/>
    </source>
</evidence>
<keyword evidence="4" id="KW-0472">Membrane</keyword>
<dbReference type="Proteomes" id="UP000008827">
    <property type="component" value="Chromosome 1"/>
</dbReference>
<dbReference type="Pfam" id="PF00854">
    <property type="entry name" value="PTR2"/>
    <property type="match status" value="1"/>
</dbReference>
<proteinExistence type="predicted"/>
<evidence type="ECO:0000256" key="2">
    <source>
        <dbReference type="ARBA" id="ARBA00022692"/>
    </source>
</evidence>
<reference evidence="6" key="2">
    <citation type="submission" date="2018-02" db="UniProtKB">
        <authorList>
            <consortium name="EnsemblPlants"/>
        </authorList>
    </citation>
    <scope>IDENTIFICATION</scope>
    <source>
        <strain evidence="6">Williams 82</strain>
    </source>
</reference>
<name>K7K2V2_SOYBN</name>
<dbReference type="Gene3D" id="1.20.1250.20">
    <property type="entry name" value="MFS general substrate transporter like domains"/>
    <property type="match status" value="1"/>
</dbReference>
<comment type="subcellular location">
    <subcellularLocation>
        <location evidence="1">Membrane</location>
        <topology evidence="1">Multi-pass membrane protein</topology>
    </subcellularLocation>
</comment>